<organism evidence="2 3">
    <name type="scientific">Steinernema glaseri</name>
    <dbReference type="NCBI Taxonomy" id="37863"/>
    <lineage>
        <taxon>Eukaryota</taxon>
        <taxon>Metazoa</taxon>
        <taxon>Ecdysozoa</taxon>
        <taxon>Nematoda</taxon>
        <taxon>Chromadorea</taxon>
        <taxon>Rhabditida</taxon>
        <taxon>Tylenchina</taxon>
        <taxon>Panagrolaimomorpha</taxon>
        <taxon>Strongyloidoidea</taxon>
        <taxon>Steinernematidae</taxon>
        <taxon>Steinernema</taxon>
    </lineage>
</organism>
<dbReference type="AlphaFoldDB" id="A0A1I8APT4"/>
<protein>
    <submittedName>
        <fullName evidence="3">Uncharacterized protein</fullName>
    </submittedName>
</protein>
<dbReference type="Proteomes" id="UP000095287">
    <property type="component" value="Unplaced"/>
</dbReference>
<name>A0A1I8APT4_9BILA</name>
<keyword evidence="1" id="KW-0732">Signal</keyword>
<feature type="chain" id="PRO_5009314937" evidence="1">
    <location>
        <begin position="33"/>
        <end position="195"/>
    </location>
</feature>
<evidence type="ECO:0000313" key="2">
    <source>
        <dbReference type="Proteomes" id="UP000095287"/>
    </source>
</evidence>
<dbReference type="WBParaSite" id="L893_g7821.t1">
    <property type="protein sequence ID" value="L893_g7821.t1"/>
    <property type="gene ID" value="L893_g7821"/>
</dbReference>
<accession>A0A1I8APT4</accession>
<feature type="signal peptide" evidence="1">
    <location>
        <begin position="1"/>
        <end position="32"/>
    </location>
</feature>
<reference evidence="3" key="1">
    <citation type="submission" date="2016-11" db="UniProtKB">
        <authorList>
            <consortium name="WormBaseParasite"/>
        </authorList>
    </citation>
    <scope>IDENTIFICATION</scope>
</reference>
<sequence>MRFAPEESPSLQFLSFTLLLLHLPSILGFSNATTVPDWSDVSLDGHTRYLSALVIYDVSSYNLKPKLLKAEVLELFLGINEYLYQLDIRVSIADFVPLRRKSRPPLDMEAFRNYYIDMKPSYRASPTFLASFTTSSLEPRRRPSSPVRLPHNHLRAADVLQRLFSSPGAVLARCRWVRSPGCGDRPIHLLPRRHR</sequence>
<proteinExistence type="predicted"/>
<keyword evidence="2" id="KW-1185">Reference proteome</keyword>
<evidence type="ECO:0000313" key="3">
    <source>
        <dbReference type="WBParaSite" id="L893_g7821.t1"/>
    </source>
</evidence>
<evidence type="ECO:0000256" key="1">
    <source>
        <dbReference type="SAM" id="SignalP"/>
    </source>
</evidence>